<dbReference type="PANTHER" id="PTHR35340:SF5">
    <property type="entry name" value="ASST-DOMAIN-CONTAINING PROTEIN"/>
    <property type="match status" value="1"/>
</dbReference>
<dbReference type="SUPFAM" id="SSF63829">
    <property type="entry name" value="Calcium-dependent phosphotriesterase"/>
    <property type="match status" value="1"/>
</dbReference>
<dbReference type="InterPro" id="IPR039535">
    <property type="entry name" value="ASST-like"/>
</dbReference>
<evidence type="ECO:0000256" key="2">
    <source>
        <dbReference type="SAM" id="SignalP"/>
    </source>
</evidence>
<feature type="chain" id="PRO_5046742157" evidence="2">
    <location>
        <begin position="25"/>
        <end position="476"/>
    </location>
</feature>
<proteinExistence type="predicted"/>
<dbReference type="RefSeq" id="WP_260192964.1">
    <property type="nucleotide sequence ID" value="NZ_JAFFZE010000015.1"/>
</dbReference>
<dbReference type="InterPro" id="IPR011045">
    <property type="entry name" value="N2O_reductase_N"/>
</dbReference>
<feature type="signal peptide" evidence="2">
    <location>
        <begin position="1"/>
        <end position="24"/>
    </location>
</feature>
<gene>
    <name evidence="3" type="ORF">JT362_19990</name>
</gene>
<comment type="caution">
    <text evidence="3">The sequence shown here is derived from an EMBL/GenBank/DDBJ whole genome shotgun (WGS) entry which is preliminary data.</text>
</comment>
<sequence>MLRWRVLIVLALVLLSGCTAQAPAASPPGPETPQAYQLVSRPDLRPPRISIRTAEAGLDPGYVFLMVRFSDREKGDPQAYAVVVDRTGELVWTKRFDDDGTFPNDLAVQTYRGQPVITYWRGASEEQGWANGEYVLLDSRYREVATVAGGNGYHADFHDLEITPRGTAYVLSYPTVRGNEEVREGVIQEVDIDTGKVLFEWHSIDHIGLEESAAPAPEENEAFDYFHINSVDEGPDGDLLVSARHTKAIYRIDRATGEVEWTMGGSHSDFDLGEGVEFGWQHDARWHSDGRISLLDNASNLDDQGPPSRALTLEVDEDERTAEIASEYESPDELTSGSQANHQLLPSGNSVVGWGSRPAFTAFAPSGEILLHGTLPQDTFSYRAVLAEWAGEPDGSPAAVVRDSKVYVSWNGATEVREWRLLTGDSEGEMAEAAVSPRTGFETAIDLPDDAAYVAVEAVDDQGNAIGRSGVTSAER</sequence>
<dbReference type="InterPro" id="IPR053143">
    <property type="entry name" value="Arylsulfate_ST"/>
</dbReference>
<accession>A0ABT2JC08</accession>
<dbReference type="InterPro" id="IPR015943">
    <property type="entry name" value="WD40/YVTN_repeat-like_dom_sf"/>
</dbReference>
<dbReference type="Proteomes" id="UP001156441">
    <property type="component" value="Unassembled WGS sequence"/>
</dbReference>
<reference evidence="3 4" key="1">
    <citation type="submission" date="2021-02" db="EMBL/GenBank/DDBJ databases">
        <title>Actinophytocola xerophila sp. nov., isolated from soil of cotton cropping field.</title>
        <authorList>
            <person name="Huang R."/>
            <person name="Chen X."/>
            <person name="Ge X."/>
            <person name="Liu W."/>
        </authorList>
    </citation>
    <scope>NUCLEOTIDE SEQUENCE [LARGE SCALE GENOMIC DNA]</scope>
    <source>
        <strain evidence="3 4">S1-96</strain>
    </source>
</reference>
<evidence type="ECO:0000313" key="4">
    <source>
        <dbReference type="Proteomes" id="UP001156441"/>
    </source>
</evidence>
<keyword evidence="2" id="KW-0732">Signal</keyword>
<keyword evidence="4" id="KW-1185">Reference proteome</keyword>
<dbReference type="PROSITE" id="PS51257">
    <property type="entry name" value="PROKAR_LIPOPROTEIN"/>
    <property type="match status" value="1"/>
</dbReference>
<evidence type="ECO:0000313" key="3">
    <source>
        <dbReference type="EMBL" id="MCT2585405.1"/>
    </source>
</evidence>
<feature type="region of interest" description="Disordered" evidence="1">
    <location>
        <begin position="297"/>
        <end position="318"/>
    </location>
</feature>
<protein>
    <submittedName>
        <fullName evidence="3">Arylsulfotransferase family protein</fullName>
    </submittedName>
</protein>
<dbReference type="EMBL" id="JAFFZE010000015">
    <property type="protein sequence ID" value="MCT2585405.1"/>
    <property type="molecule type" value="Genomic_DNA"/>
</dbReference>
<organism evidence="3 4">
    <name type="scientific">Actinophytocola gossypii</name>
    <dbReference type="NCBI Taxonomy" id="2812003"/>
    <lineage>
        <taxon>Bacteria</taxon>
        <taxon>Bacillati</taxon>
        <taxon>Actinomycetota</taxon>
        <taxon>Actinomycetes</taxon>
        <taxon>Pseudonocardiales</taxon>
        <taxon>Pseudonocardiaceae</taxon>
    </lineage>
</organism>
<name>A0ABT2JC08_9PSEU</name>
<evidence type="ECO:0000256" key="1">
    <source>
        <dbReference type="SAM" id="MobiDB-lite"/>
    </source>
</evidence>
<dbReference type="SUPFAM" id="SSF50974">
    <property type="entry name" value="Nitrous oxide reductase, N-terminal domain"/>
    <property type="match status" value="1"/>
</dbReference>
<dbReference type="PANTHER" id="PTHR35340">
    <property type="entry name" value="PQQ ENZYME REPEAT PROTEIN-RELATED"/>
    <property type="match status" value="1"/>
</dbReference>
<dbReference type="Pfam" id="PF14269">
    <property type="entry name" value="Arylsulfotran_2"/>
    <property type="match status" value="1"/>
</dbReference>
<dbReference type="Gene3D" id="2.130.10.10">
    <property type="entry name" value="YVTN repeat-like/Quinoprotein amine dehydrogenase"/>
    <property type="match status" value="1"/>
</dbReference>